<evidence type="ECO:0000313" key="2">
    <source>
        <dbReference type="EMBL" id="MEN7546285.1"/>
    </source>
</evidence>
<dbReference type="EMBL" id="JBDKWZ010000001">
    <property type="protein sequence ID" value="MEN7546285.1"/>
    <property type="molecule type" value="Genomic_DNA"/>
</dbReference>
<accession>A0AAW9S1K8</accession>
<proteinExistence type="predicted"/>
<protein>
    <submittedName>
        <fullName evidence="2">DUF6850 family outer membrane beta-barrel protein</fullName>
    </submittedName>
</protein>
<evidence type="ECO:0000313" key="3">
    <source>
        <dbReference type="Proteomes" id="UP001403385"/>
    </source>
</evidence>
<comment type="caution">
    <text evidence="2">The sequence shown here is derived from an EMBL/GenBank/DDBJ whole genome shotgun (WGS) entry which is preliminary data.</text>
</comment>
<reference evidence="2 3" key="1">
    <citation type="submission" date="2024-04" db="EMBL/GenBank/DDBJ databases">
        <title>Novel genus in family Flammeovirgaceae.</title>
        <authorList>
            <person name="Nguyen T.H."/>
            <person name="Vuong T.Q."/>
            <person name="Le H."/>
            <person name="Kim S.-G."/>
        </authorList>
    </citation>
    <scope>NUCLEOTIDE SEQUENCE [LARGE SCALE GENOMIC DNA]</scope>
    <source>
        <strain evidence="2 3">JCM 23209</strain>
    </source>
</reference>
<dbReference type="InterPro" id="IPR049236">
    <property type="entry name" value="DUF6850"/>
</dbReference>
<keyword evidence="3" id="KW-1185">Reference proteome</keyword>
<gene>
    <name evidence="2" type="ORF">AAG747_00105</name>
</gene>
<organism evidence="2 3">
    <name type="scientific">Rapidithrix thailandica</name>
    <dbReference type="NCBI Taxonomy" id="413964"/>
    <lineage>
        <taxon>Bacteria</taxon>
        <taxon>Pseudomonadati</taxon>
        <taxon>Bacteroidota</taxon>
        <taxon>Cytophagia</taxon>
        <taxon>Cytophagales</taxon>
        <taxon>Flammeovirgaceae</taxon>
        <taxon>Rapidithrix</taxon>
    </lineage>
</organism>
<dbReference type="Proteomes" id="UP001403385">
    <property type="component" value="Unassembled WGS sequence"/>
</dbReference>
<feature type="domain" description="DUF6850" evidence="1">
    <location>
        <begin position="44"/>
        <end position="514"/>
    </location>
</feature>
<sequence>MKSIIIFSLLFSFGLVRVPRLSAQVDSIPLPLKSQRWQWFRSMPTGLGQTMPEAYALSYFYADYRKQAFRQGRQPGYVKQFGFYTEGITKVKQVTLFGEARIEKELLTDHNWDLSHVEQLRGEQNVSPFHYAAYHPGNWDNQKYEFKLGFTVPLFNEKLQQALYLRYEASNYYRLQEPQPKIDYFLINFSYQAAFQLAPGWQVGAFVSKGKSEKEFNINYKDVYRDSPSFPEYYNRIVIGYGTVEGAEQRRGEPVKKDTDFGGFIQKTTSRQDAYLKIKRYSFTDEYIFPTIENGKRIGSDTIGDYRSDGWELNALIVGKSAYQSRFLRIQANMADGINYNRVLGGYNYLYKESALEITVGKTNWQRNYHSIWLGARYDTYQKEDTQAEVLLKVANLKGEVGWLKKYALPKGHHLQPLVEGSYTVSLSKRLQVGEGSVDQAFYQDIIQRDYFFATADKVSLTTGLEYEVPMKKESHRAFIQIQGNLLQAIATSSQMEGLPESWKKLNLTASLKLGFRF</sequence>
<dbReference type="Pfam" id="PF21012">
    <property type="entry name" value="DUF6850"/>
    <property type="match status" value="1"/>
</dbReference>
<dbReference type="RefSeq" id="WP_346819073.1">
    <property type="nucleotide sequence ID" value="NZ_JBDKWZ010000001.1"/>
</dbReference>
<evidence type="ECO:0000259" key="1">
    <source>
        <dbReference type="Pfam" id="PF21012"/>
    </source>
</evidence>
<dbReference type="AlphaFoldDB" id="A0AAW9S1K8"/>
<name>A0AAW9S1K8_9BACT</name>